<sequence>MKKVEIRLTGIGGQGVVLSSVILGRAASVYDKKNAVQTETYGSDMRGGDVCTEVIIAEERIIYPIINNPDILVALSQKAYDDNINDLKPNGMVVTDSDLVNVSSLKDGIIHYHGSFNKIAIEELKKKAVANMVMLGFLQEKTKIVSLDALEKAIVDLVPSKTLDLNLKALQIGANIAKKKE</sequence>
<dbReference type="InterPro" id="IPR019752">
    <property type="entry name" value="Pyrv/ketoisovalerate_OxRed_cat"/>
</dbReference>
<dbReference type="EMBL" id="BARW01006661">
    <property type="protein sequence ID" value="GAI79011.1"/>
    <property type="molecule type" value="Genomic_DNA"/>
</dbReference>
<reference evidence="3" key="1">
    <citation type="journal article" date="2014" name="Front. Microbiol.">
        <title>High frequency of phylogenetically diverse reductive dehalogenase-homologous genes in deep subseafloor sedimentary metagenomes.</title>
        <authorList>
            <person name="Kawai M."/>
            <person name="Futagami T."/>
            <person name="Toyoda A."/>
            <person name="Takaki Y."/>
            <person name="Nishi S."/>
            <person name="Hori S."/>
            <person name="Arai W."/>
            <person name="Tsubouchi T."/>
            <person name="Morono Y."/>
            <person name="Uchiyama I."/>
            <person name="Ito T."/>
            <person name="Fujiyama A."/>
            <person name="Inagaki F."/>
            <person name="Takami H."/>
        </authorList>
    </citation>
    <scope>NUCLEOTIDE SEQUENCE</scope>
    <source>
        <strain evidence="3">Expedition CK06-06</strain>
    </source>
</reference>
<organism evidence="3">
    <name type="scientific">marine sediment metagenome</name>
    <dbReference type="NCBI Taxonomy" id="412755"/>
    <lineage>
        <taxon>unclassified sequences</taxon>
        <taxon>metagenomes</taxon>
        <taxon>ecological metagenomes</taxon>
    </lineage>
</organism>
<evidence type="ECO:0000313" key="3">
    <source>
        <dbReference type="EMBL" id="GAI79011.1"/>
    </source>
</evidence>
<protein>
    <recommendedName>
        <fullName evidence="2">Pyruvate/ketoisovalerate oxidoreductase catalytic domain-containing protein</fullName>
    </recommendedName>
</protein>
<dbReference type="InterPro" id="IPR052554">
    <property type="entry name" value="2-oxoglutarate_synth_KorC"/>
</dbReference>
<dbReference type="PANTHER" id="PTHR42730:SF1">
    <property type="entry name" value="2-OXOGLUTARATE SYNTHASE SUBUNIT KORC"/>
    <property type="match status" value="1"/>
</dbReference>
<feature type="domain" description="Pyruvate/ketoisovalerate oxidoreductase catalytic" evidence="2">
    <location>
        <begin position="12"/>
        <end position="174"/>
    </location>
</feature>
<comment type="caution">
    <text evidence="3">The sequence shown here is derived from an EMBL/GenBank/DDBJ whole genome shotgun (WGS) entry which is preliminary data.</text>
</comment>
<keyword evidence="1" id="KW-0560">Oxidoreductase</keyword>
<dbReference type="AlphaFoldDB" id="X1SIR4"/>
<dbReference type="SUPFAM" id="SSF53323">
    <property type="entry name" value="Pyruvate-ferredoxin oxidoreductase, PFOR, domain III"/>
    <property type="match status" value="1"/>
</dbReference>
<evidence type="ECO:0000259" key="2">
    <source>
        <dbReference type="Pfam" id="PF01558"/>
    </source>
</evidence>
<gene>
    <name evidence="3" type="ORF">S12H4_13986</name>
</gene>
<name>X1SIR4_9ZZZZ</name>
<evidence type="ECO:0000256" key="1">
    <source>
        <dbReference type="ARBA" id="ARBA00023002"/>
    </source>
</evidence>
<dbReference type="GO" id="GO:0016903">
    <property type="term" value="F:oxidoreductase activity, acting on the aldehyde or oxo group of donors"/>
    <property type="evidence" value="ECO:0007669"/>
    <property type="project" value="InterPro"/>
</dbReference>
<accession>X1SIR4</accession>
<dbReference type="Pfam" id="PF01558">
    <property type="entry name" value="POR"/>
    <property type="match status" value="1"/>
</dbReference>
<dbReference type="InterPro" id="IPR002869">
    <property type="entry name" value="Pyrv_flavodox_OxRed_cen"/>
</dbReference>
<dbReference type="Gene3D" id="3.40.920.10">
    <property type="entry name" value="Pyruvate-ferredoxin oxidoreductase, PFOR, domain III"/>
    <property type="match status" value="1"/>
</dbReference>
<dbReference type="PANTHER" id="PTHR42730">
    <property type="entry name" value="2-OXOGLUTARATE SYNTHASE SUBUNIT KORC"/>
    <property type="match status" value="1"/>
</dbReference>
<proteinExistence type="predicted"/>